<keyword evidence="3" id="KW-0862">Zinc</keyword>
<evidence type="ECO:0000256" key="4">
    <source>
        <dbReference type="PROSITE-ProRule" id="PRU00502"/>
    </source>
</evidence>
<feature type="region of interest" description="Disordered" evidence="6">
    <location>
        <begin position="513"/>
        <end position="542"/>
    </location>
</feature>
<dbReference type="EMBL" id="DS016985">
    <property type="protein sequence ID" value="KMU84641.1"/>
    <property type="molecule type" value="Genomic_DNA"/>
</dbReference>
<dbReference type="STRING" id="396776.A0A0J8RJ04"/>
<dbReference type="Proteomes" id="UP000054563">
    <property type="component" value="Unassembled WGS sequence"/>
</dbReference>
<keyword evidence="1" id="KW-0479">Metal-binding</keyword>
<evidence type="ECO:0000256" key="3">
    <source>
        <dbReference type="ARBA" id="ARBA00022833"/>
    </source>
</evidence>
<accession>A0A0J8RJ04</accession>
<evidence type="ECO:0000256" key="6">
    <source>
        <dbReference type="SAM" id="MobiDB-lite"/>
    </source>
</evidence>
<dbReference type="SMART" id="SM00290">
    <property type="entry name" value="ZnF_UBP"/>
    <property type="match status" value="1"/>
</dbReference>
<sequence length="542" mass="60886">MYLLITRSPIVCGGIVHLYRDGDPSPELCGNDDDPYFLKGSSVARTRALSSSRIKKSQGSTFENEVQIHLCQQRIAITLCILAVPSYMSPPDFIGWVGQETKSEVSHFRMIRTERRNRYMVLMKFRSGRKAREWQKDWNGKVFNSTEPETCHVVFVKDVEIQTPTTSPEGRFPDTNHDPFTPQAYASSVATASLSIKPLAPPTPSLIELPTCPVCLERMDETSGLLTIICQHVFHCTCLQKWKGSGCPVCRYTQEDLGKRAFNFGLDEGPAECSVCHAEENLWICLICGNIGCGRYDGAHAFAHFQETSHSFAMDLSSQRVWDYVGDGYVHRIIQNKADGKLLELPAADNSALDPPDWADAVPREKWENMSVEYTHLLTSQLESQRTYFEEKVERAADKASQASAAALAAQEAAEKLAKRLEALQCDHDALVKETVPVLEKEKDRAERRADKFESLARKMEKEYREEKTINTSLMERVDYLTAEVEKLKAANEDLVEQNRDLTFFISGSEKLKDQGEDVVEGTVSVPEPSKAGKKKKGKGKK</sequence>
<protein>
    <submittedName>
        <fullName evidence="9">Zinc finger domain-containing protein</fullName>
    </submittedName>
</protein>
<dbReference type="SMART" id="SM00184">
    <property type="entry name" value="RING"/>
    <property type="match status" value="1"/>
</dbReference>
<keyword evidence="5" id="KW-0175">Coiled coil</keyword>
<dbReference type="PANTHER" id="PTHR24007:SF7">
    <property type="entry name" value="BRCA1-ASSOCIATED PROTEIN"/>
    <property type="match status" value="1"/>
</dbReference>
<dbReference type="InterPro" id="IPR011422">
    <property type="entry name" value="BRAP2/ETP1_RRM"/>
</dbReference>
<name>A0A0J8RJ04_COCIT</name>
<feature type="coiled-coil region" evidence="5">
    <location>
        <begin position="407"/>
        <end position="501"/>
    </location>
</feature>
<dbReference type="GO" id="GO:0007265">
    <property type="term" value="P:Ras protein signal transduction"/>
    <property type="evidence" value="ECO:0007669"/>
    <property type="project" value="TreeGrafter"/>
</dbReference>
<evidence type="ECO:0000256" key="5">
    <source>
        <dbReference type="SAM" id="Coils"/>
    </source>
</evidence>
<dbReference type="CDD" id="cd12717">
    <property type="entry name" value="RRM_ETP1"/>
    <property type="match status" value="1"/>
</dbReference>
<feature type="domain" description="RING-type" evidence="7">
    <location>
        <begin position="212"/>
        <end position="251"/>
    </location>
</feature>
<dbReference type="InterPro" id="IPR001841">
    <property type="entry name" value="Znf_RING"/>
</dbReference>
<feature type="domain" description="UBP-type" evidence="8">
    <location>
        <begin position="245"/>
        <end position="349"/>
    </location>
</feature>
<dbReference type="InterPro" id="IPR047243">
    <property type="entry name" value="RING-H2_BRAP2"/>
</dbReference>
<dbReference type="GO" id="GO:0008270">
    <property type="term" value="F:zinc ion binding"/>
    <property type="evidence" value="ECO:0007669"/>
    <property type="project" value="UniProtKB-KW"/>
</dbReference>
<dbReference type="InterPro" id="IPR034931">
    <property type="entry name" value="ETP1_RRM"/>
</dbReference>
<dbReference type="InterPro" id="IPR013083">
    <property type="entry name" value="Znf_RING/FYVE/PHD"/>
</dbReference>
<dbReference type="CDD" id="cd16457">
    <property type="entry name" value="RING-H2_BRAP2"/>
    <property type="match status" value="1"/>
</dbReference>
<dbReference type="eggNOG" id="KOG0804">
    <property type="taxonomic scope" value="Eukaryota"/>
</dbReference>
<gene>
    <name evidence="9" type="ORF">CIHG_02426</name>
</gene>
<evidence type="ECO:0000259" key="7">
    <source>
        <dbReference type="PROSITE" id="PS50089"/>
    </source>
</evidence>
<dbReference type="VEuPathDB" id="FungiDB:CIHG_02426"/>
<dbReference type="GO" id="GO:0005737">
    <property type="term" value="C:cytoplasm"/>
    <property type="evidence" value="ECO:0007669"/>
    <property type="project" value="TreeGrafter"/>
</dbReference>
<evidence type="ECO:0000256" key="2">
    <source>
        <dbReference type="ARBA" id="ARBA00022771"/>
    </source>
</evidence>
<evidence type="ECO:0000313" key="9">
    <source>
        <dbReference type="EMBL" id="KMU84641.1"/>
    </source>
</evidence>
<dbReference type="GO" id="GO:0016567">
    <property type="term" value="P:protein ubiquitination"/>
    <property type="evidence" value="ECO:0007669"/>
    <property type="project" value="TreeGrafter"/>
</dbReference>
<feature type="compositionally biased region" description="Basic residues" evidence="6">
    <location>
        <begin position="532"/>
        <end position="542"/>
    </location>
</feature>
<dbReference type="AlphaFoldDB" id="A0A0J8RJ04"/>
<dbReference type="Pfam" id="PF13639">
    <property type="entry name" value="zf-RING_2"/>
    <property type="match status" value="1"/>
</dbReference>
<dbReference type="InterPro" id="IPR001607">
    <property type="entry name" value="Znf_UBP"/>
</dbReference>
<dbReference type="PROSITE" id="PS50271">
    <property type="entry name" value="ZF_UBP"/>
    <property type="match status" value="1"/>
</dbReference>
<dbReference type="Gene3D" id="3.30.40.10">
    <property type="entry name" value="Zinc/RING finger domain, C3HC4 (zinc finger)"/>
    <property type="match status" value="2"/>
</dbReference>
<dbReference type="OrthoDB" id="273556at2759"/>
<keyword evidence="2 4" id="KW-0863">Zinc-finger</keyword>
<dbReference type="PANTHER" id="PTHR24007">
    <property type="entry name" value="BRCA1-ASSOCIATED PROTEIN"/>
    <property type="match status" value="1"/>
</dbReference>
<dbReference type="SUPFAM" id="SSF57850">
    <property type="entry name" value="RING/U-box"/>
    <property type="match status" value="1"/>
</dbReference>
<evidence type="ECO:0000259" key="8">
    <source>
        <dbReference type="PROSITE" id="PS50271"/>
    </source>
</evidence>
<reference evidence="10" key="1">
    <citation type="journal article" date="2010" name="Genome Res.">
        <title>Population genomic sequencing of Coccidioides fungi reveals recent hybridization and transposon control.</title>
        <authorList>
            <person name="Neafsey D.E."/>
            <person name="Barker B.M."/>
            <person name="Sharpton T.J."/>
            <person name="Stajich J.E."/>
            <person name="Park D.J."/>
            <person name="Whiston E."/>
            <person name="Hung C.-Y."/>
            <person name="McMahan C."/>
            <person name="White J."/>
            <person name="Sykes S."/>
            <person name="Heiman D."/>
            <person name="Young S."/>
            <person name="Zeng Q."/>
            <person name="Abouelleil A."/>
            <person name="Aftuck L."/>
            <person name="Bessette D."/>
            <person name="Brown A."/>
            <person name="FitzGerald M."/>
            <person name="Lui A."/>
            <person name="Macdonald J.P."/>
            <person name="Priest M."/>
            <person name="Orbach M.J."/>
            <person name="Galgiani J.N."/>
            <person name="Kirkland T.N."/>
            <person name="Cole G.T."/>
            <person name="Birren B.W."/>
            <person name="Henn M.R."/>
            <person name="Taylor J.W."/>
            <person name="Rounsley S.D."/>
        </authorList>
    </citation>
    <scope>NUCLEOTIDE SEQUENCE [LARGE SCALE GENOMIC DNA]</scope>
    <source>
        <strain evidence="10">H538.4</strain>
    </source>
</reference>
<dbReference type="Pfam" id="PF07576">
    <property type="entry name" value="BRAP2"/>
    <property type="match status" value="1"/>
</dbReference>
<dbReference type="Pfam" id="PF02148">
    <property type="entry name" value="zf-UBP"/>
    <property type="match status" value="1"/>
</dbReference>
<organism evidence="9 10">
    <name type="scientific">Coccidioides immitis H538.4</name>
    <dbReference type="NCBI Taxonomy" id="396776"/>
    <lineage>
        <taxon>Eukaryota</taxon>
        <taxon>Fungi</taxon>
        <taxon>Dikarya</taxon>
        <taxon>Ascomycota</taxon>
        <taxon>Pezizomycotina</taxon>
        <taxon>Eurotiomycetes</taxon>
        <taxon>Eurotiomycetidae</taxon>
        <taxon>Onygenales</taxon>
        <taxon>Onygenaceae</taxon>
        <taxon>Coccidioides</taxon>
    </lineage>
</organism>
<evidence type="ECO:0000256" key="1">
    <source>
        <dbReference type="ARBA" id="ARBA00022723"/>
    </source>
</evidence>
<dbReference type="GO" id="GO:0061630">
    <property type="term" value="F:ubiquitin protein ligase activity"/>
    <property type="evidence" value="ECO:0007669"/>
    <property type="project" value="TreeGrafter"/>
</dbReference>
<proteinExistence type="predicted"/>
<dbReference type="PROSITE" id="PS50089">
    <property type="entry name" value="ZF_RING_2"/>
    <property type="match status" value="1"/>
</dbReference>
<evidence type="ECO:0000313" key="10">
    <source>
        <dbReference type="Proteomes" id="UP000054563"/>
    </source>
</evidence>